<proteinExistence type="predicted"/>
<sequence length="388" mass="41403">MSPRRPYSSYEVAASAPGRLDFLNTHQDYKGLPVVSVAVNLRTYAWARGGAPGACGVQSANTGESAEFRPGEPPRGRSFPDYVKAAVIALGKAGVEARGCELLVEGEVPVGAGMASSAALLVAVAAALSYIWGGRTDPAFIAEVAYAAEREVMGIPCGRLDQYGSAFGGIAYINTRPPYSVEGLPPVEGSFIALDSGIRHSTAEIHPRRQAELDEGLRALASIAPPGLRERLSGRHYEIKWEELSEEELKPYLAKIPEASAKRILFTLRMHSSTLKALEILRGRKAEAPYIPPSAYEGPDWRARAVGAVMTYQHALLRDLYDVSLPELDKIVEGAVRAGAYGAKLSGAGLGGIVMALAPEQAAEGVKGVGEARRWVLKIDRGLEVKAL</sequence>
<gene>
    <name evidence="1" type="ORF">TU35_005930</name>
</gene>
<comment type="caution">
    <text evidence="1">The sequence shown here is derived from an EMBL/GenBank/DDBJ whole genome shotgun (WGS) entry which is preliminary data.</text>
</comment>
<name>A0ACC6V133_9CREN</name>
<protein>
    <submittedName>
        <fullName evidence="1">Galactokinase family protein</fullName>
    </submittedName>
</protein>
<reference evidence="1" key="1">
    <citation type="submission" date="2024-07" db="EMBL/GenBank/DDBJ databases">
        <title>Metagenome and Metagenome-Assembled Genomes of Archaea from a hot spring from the geothermal field of Los Azufres, Mexico.</title>
        <authorList>
            <person name="Marin-Paredes R."/>
            <person name="Martinez-Romero E."/>
            <person name="Servin-Garciduenas L.E."/>
        </authorList>
    </citation>
    <scope>NUCLEOTIDE SEQUENCE</scope>
</reference>
<dbReference type="EMBL" id="JZWT02000014">
    <property type="protein sequence ID" value="MFB6490769.1"/>
    <property type="molecule type" value="Genomic_DNA"/>
</dbReference>
<accession>A0ACC6V133</accession>
<organism evidence="1 2">
    <name type="scientific">Thermoproteus sp. AZ2</name>
    <dbReference type="NCBI Taxonomy" id="1609232"/>
    <lineage>
        <taxon>Archaea</taxon>
        <taxon>Thermoproteota</taxon>
        <taxon>Thermoprotei</taxon>
        <taxon>Thermoproteales</taxon>
        <taxon>Thermoproteaceae</taxon>
        <taxon>Thermoproteus</taxon>
    </lineage>
</organism>
<evidence type="ECO:0000313" key="2">
    <source>
        <dbReference type="Proteomes" id="UP000033636"/>
    </source>
</evidence>
<evidence type="ECO:0000313" key="1">
    <source>
        <dbReference type="EMBL" id="MFB6490769.1"/>
    </source>
</evidence>
<dbReference type="Proteomes" id="UP000033636">
    <property type="component" value="Unassembled WGS sequence"/>
</dbReference>